<gene>
    <name evidence="2" type="ORF">FE785_02620</name>
</gene>
<sequence>MSHQFKIHLSRLLAIGLIACLLAAQAISVHTHLIDEQHHHGVHIHDVESHHHGWFGHSGIDQLNLSDNQNQAIDIEPVGKLNQHKTVYKKVADLDLLLTTTPVIRLQKTSQPEVVSDFVTPINTRSHFTLQPRAPPVFSLLNV</sequence>
<dbReference type="EMBL" id="CP040602">
    <property type="protein sequence ID" value="QCU89605.1"/>
    <property type="molecule type" value="Genomic_DNA"/>
</dbReference>
<dbReference type="AlphaFoldDB" id="A0A4P9K3Y6"/>
<feature type="signal peptide" evidence="1">
    <location>
        <begin position="1"/>
        <end position="26"/>
    </location>
</feature>
<name>A0A4P9K3Y6_9GAMM</name>
<dbReference type="KEGG" id="thig:FE785_02620"/>
<keyword evidence="1" id="KW-0732">Signal</keyword>
<evidence type="ECO:0000313" key="3">
    <source>
        <dbReference type="Proteomes" id="UP000304864"/>
    </source>
</evidence>
<dbReference type="RefSeq" id="WP_138564129.1">
    <property type="nucleotide sequence ID" value="NZ_CP040602.1"/>
</dbReference>
<dbReference type="Proteomes" id="UP000304864">
    <property type="component" value="Chromosome"/>
</dbReference>
<keyword evidence="3" id="KW-1185">Reference proteome</keyword>
<evidence type="ECO:0000313" key="2">
    <source>
        <dbReference type="EMBL" id="QCU89605.1"/>
    </source>
</evidence>
<feature type="chain" id="PRO_5020988771" evidence="1">
    <location>
        <begin position="27"/>
        <end position="143"/>
    </location>
</feature>
<protein>
    <submittedName>
        <fullName evidence="2">Uncharacterized protein</fullName>
    </submittedName>
</protein>
<evidence type="ECO:0000256" key="1">
    <source>
        <dbReference type="SAM" id="SignalP"/>
    </source>
</evidence>
<accession>A0A4P9K3Y6</accession>
<organism evidence="2 3">
    <name type="scientific">Thiomicrorhabdus sediminis</name>
    <dbReference type="NCBI Taxonomy" id="2580412"/>
    <lineage>
        <taxon>Bacteria</taxon>
        <taxon>Pseudomonadati</taxon>
        <taxon>Pseudomonadota</taxon>
        <taxon>Gammaproteobacteria</taxon>
        <taxon>Thiotrichales</taxon>
        <taxon>Piscirickettsiaceae</taxon>
        <taxon>Thiomicrorhabdus</taxon>
    </lineage>
</organism>
<reference evidence="2 3" key="1">
    <citation type="submission" date="2019-05" db="EMBL/GenBank/DDBJ databases">
        <title>Thiomicrorhabdus sediminis sp. nov, a novel sulfur-oxidizing bacterium isolated from coastal sediment.</title>
        <authorList>
            <person name="Liu X."/>
        </authorList>
    </citation>
    <scope>NUCLEOTIDE SEQUENCE [LARGE SCALE GENOMIC DNA]</scope>
    <source>
        <strain evidence="2 3">G1</strain>
    </source>
</reference>
<proteinExistence type="predicted"/>